<proteinExistence type="predicted"/>
<accession>A0A7R8H8F1</accession>
<sequence length="274" mass="31224">MRTLLDSYFVCFVNFIQIGLKSSSSIINSEIFINTRVDTNVKKASHAILNELKPIFGVQKDCELEIINIDNVQSNIDPEDRVFKMDLLLLSSSTNGSCGLHIKNCLDVQIHVIDDDKCKKFVEDCYFLEETKRITCITDNVELGTPKPYHEIPDPSSNEIIQKVAQEATEFLHGFFNVSKHCPLFVRDIISAREQMNEGISYELELQVEVESDLTDCPYKFKNCNGVKVFQPYPHLCPNKKFCLLPQNLEKTTCISIIDSILFTTPLSDTKNEI</sequence>
<evidence type="ECO:0000313" key="1">
    <source>
        <dbReference type="EMBL" id="CAF2938873.1"/>
    </source>
</evidence>
<name>A0A7R8H8F1_LEPSM</name>
<dbReference type="AlphaFoldDB" id="A0A7R8H8F1"/>
<protein>
    <submittedName>
        <fullName evidence="1">E7.6.2.1</fullName>
    </submittedName>
</protein>
<organism evidence="1 2">
    <name type="scientific">Lepeophtheirus salmonis</name>
    <name type="common">Salmon louse</name>
    <name type="synonym">Caligus salmonis</name>
    <dbReference type="NCBI Taxonomy" id="72036"/>
    <lineage>
        <taxon>Eukaryota</taxon>
        <taxon>Metazoa</taxon>
        <taxon>Ecdysozoa</taxon>
        <taxon>Arthropoda</taxon>
        <taxon>Crustacea</taxon>
        <taxon>Multicrustacea</taxon>
        <taxon>Hexanauplia</taxon>
        <taxon>Copepoda</taxon>
        <taxon>Siphonostomatoida</taxon>
        <taxon>Caligidae</taxon>
        <taxon>Lepeophtheirus</taxon>
    </lineage>
</organism>
<dbReference type="EMBL" id="HG994584">
    <property type="protein sequence ID" value="CAF2938873.1"/>
    <property type="molecule type" value="Genomic_DNA"/>
</dbReference>
<gene>
    <name evidence="1" type="ORF">LSAA_10151</name>
</gene>
<evidence type="ECO:0000313" key="2">
    <source>
        <dbReference type="Proteomes" id="UP000675881"/>
    </source>
</evidence>
<reference evidence="1" key="1">
    <citation type="submission" date="2021-02" db="EMBL/GenBank/DDBJ databases">
        <authorList>
            <person name="Bekaert M."/>
        </authorList>
    </citation>
    <scope>NUCLEOTIDE SEQUENCE</scope>
    <source>
        <strain evidence="1">IoA-00</strain>
    </source>
</reference>
<keyword evidence="2" id="KW-1185">Reference proteome</keyword>
<dbReference type="Proteomes" id="UP000675881">
    <property type="component" value="Chromosome 5"/>
</dbReference>